<feature type="compositionally biased region" description="Low complexity" evidence="1">
    <location>
        <begin position="48"/>
        <end position="61"/>
    </location>
</feature>
<evidence type="ECO:0000313" key="2">
    <source>
        <dbReference type="EMBL" id="KAF6320555.1"/>
    </source>
</evidence>
<feature type="compositionally biased region" description="Gly residues" evidence="1">
    <location>
        <begin position="143"/>
        <end position="156"/>
    </location>
</feature>
<accession>A0A7J7V5U0</accession>
<comment type="caution">
    <text evidence="2">The sequence shown here is derived from an EMBL/GenBank/DDBJ whole genome shotgun (WGS) entry which is preliminary data.</text>
</comment>
<evidence type="ECO:0000256" key="1">
    <source>
        <dbReference type="SAM" id="MobiDB-lite"/>
    </source>
</evidence>
<feature type="region of interest" description="Disordered" evidence="1">
    <location>
        <begin position="127"/>
        <end position="156"/>
    </location>
</feature>
<organism evidence="2 3">
    <name type="scientific">Pipistrellus kuhlii</name>
    <name type="common">Kuhl's pipistrelle</name>
    <dbReference type="NCBI Taxonomy" id="59472"/>
    <lineage>
        <taxon>Eukaryota</taxon>
        <taxon>Metazoa</taxon>
        <taxon>Chordata</taxon>
        <taxon>Craniata</taxon>
        <taxon>Vertebrata</taxon>
        <taxon>Euteleostomi</taxon>
        <taxon>Mammalia</taxon>
        <taxon>Eutheria</taxon>
        <taxon>Laurasiatheria</taxon>
        <taxon>Chiroptera</taxon>
        <taxon>Yangochiroptera</taxon>
        <taxon>Vespertilionidae</taxon>
        <taxon>Pipistrellus</taxon>
    </lineage>
</organism>
<sequence>MPCDLLREATCQPPAGLPEAGSRPPHLGVRGPWGRSEGPRDFLQDAFPSLRPRPSVSSPPKGAGGRPPRPPFLGAQGARSSPGRSFSPVPSPGLWRGVTHWRSGPACQGSHLLRGFGATALSLSAVPRVHQDSEQGQSWSTAGRGGATGGRATGRQGYGKAGYWRVGLWGRGGAPGGGRAIGGRGYWRAGLLEGSREGRGYWREGLS</sequence>
<feature type="region of interest" description="Disordered" evidence="1">
    <location>
        <begin position="1"/>
        <end position="91"/>
    </location>
</feature>
<protein>
    <submittedName>
        <fullName evidence="2">Uncharacterized protein</fullName>
    </submittedName>
</protein>
<proteinExistence type="predicted"/>
<dbReference type="AlphaFoldDB" id="A0A7J7V5U0"/>
<gene>
    <name evidence="2" type="ORF">mPipKuh1_008552</name>
</gene>
<dbReference type="EMBL" id="JACAGB010000016">
    <property type="protein sequence ID" value="KAF6320555.1"/>
    <property type="molecule type" value="Genomic_DNA"/>
</dbReference>
<evidence type="ECO:0000313" key="3">
    <source>
        <dbReference type="Proteomes" id="UP000558488"/>
    </source>
</evidence>
<dbReference type="Proteomes" id="UP000558488">
    <property type="component" value="Unassembled WGS sequence"/>
</dbReference>
<name>A0A7J7V5U0_PIPKU</name>
<keyword evidence="3" id="KW-1185">Reference proteome</keyword>
<reference evidence="2 3" key="1">
    <citation type="journal article" date="2020" name="Nature">
        <title>Six reference-quality genomes reveal evolution of bat adaptations.</title>
        <authorList>
            <person name="Jebb D."/>
            <person name="Huang Z."/>
            <person name="Pippel M."/>
            <person name="Hughes G.M."/>
            <person name="Lavrichenko K."/>
            <person name="Devanna P."/>
            <person name="Winkler S."/>
            <person name="Jermiin L.S."/>
            <person name="Skirmuntt E.C."/>
            <person name="Katzourakis A."/>
            <person name="Burkitt-Gray L."/>
            <person name="Ray D.A."/>
            <person name="Sullivan K.A.M."/>
            <person name="Roscito J.G."/>
            <person name="Kirilenko B.M."/>
            <person name="Davalos L.M."/>
            <person name="Corthals A.P."/>
            <person name="Power M.L."/>
            <person name="Jones G."/>
            <person name="Ransome R.D."/>
            <person name="Dechmann D.K.N."/>
            <person name="Locatelli A.G."/>
            <person name="Puechmaille S.J."/>
            <person name="Fedrigo O."/>
            <person name="Jarvis E.D."/>
            <person name="Hiller M."/>
            <person name="Vernes S.C."/>
            <person name="Myers E.W."/>
            <person name="Teeling E.C."/>
        </authorList>
    </citation>
    <scope>NUCLEOTIDE SEQUENCE [LARGE SCALE GENOMIC DNA]</scope>
    <source>
        <strain evidence="2">MPipKuh1</strain>
        <tissue evidence="2">Flight muscle</tissue>
    </source>
</reference>